<dbReference type="RefSeq" id="WP_072699263.1">
    <property type="nucleotide sequence ID" value="NZ_JAFBBL010000001.1"/>
</dbReference>
<keyword evidence="2" id="KW-1185">Reference proteome</keyword>
<evidence type="ECO:0000313" key="1">
    <source>
        <dbReference type="EMBL" id="SQI39307.1"/>
    </source>
</evidence>
<dbReference type="KEGG" id="rcr:NCTC10994_04152"/>
<reference evidence="1 2" key="1">
    <citation type="submission" date="2018-06" db="EMBL/GenBank/DDBJ databases">
        <authorList>
            <consortium name="Pathogen Informatics"/>
            <person name="Doyle S."/>
        </authorList>
    </citation>
    <scope>NUCLEOTIDE SEQUENCE [LARGE SCALE GENOMIC DNA]</scope>
    <source>
        <strain evidence="1 2">NCTC10994</strain>
    </source>
</reference>
<evidence type="ECO:0000313" key="2">
    <source>
        <dbReference type="Proteomes" id="UP000249091"/>
    </source>
</evidence>
<sequence>MTALRDRISAALAPFVQVRSPGAADNGDGSFGFDYGAVPFALQVVTLTEGLDVVSLTGVLAWDLPLGDEVRTRVASAAEALQFGSIHLIERETVADVIVRYSFPATGLEDTPLTTMLLLVLDGIAEARETVAGASAPEGDA</sequence>
<dbReference type="EMBL" id="LS483468">
    <property type="protein sequence ID" value="SQI39307.1"/>
    <property type="molecule type" value="Genomic_DNA"/>
</dbReference>
<name>A0A2X4UHJ8_9NOCA</name>
<proteinExistence type="predicted"/>
<organism evidence="1 2">
    <name type="scientific">Rhodococcus coprophilus</name>
    <dbReference type="NCBI Taxonomy" id="38310"/>
    <lineage>
        <taxon>Bacteria</taxon>
        <taxon>Bacillati</taxon>
        <taxon>Actinomycetota</taxon>
        <taxon>Actinomycetes</taxon>
        <taxon>Mycobacteriales</taxon>
        <taxon>Nocardiaceae</taxon>
        <taxon>Rhodococcus</taxon>
    </lineage>
</organism>
<protein>
    <submittedName>
        <fullName evidence="1">Uncharacterized protein</fullName>
    </submittedName>
</protein>
<dbReference type="STRING" id="1219011.GCA_001895045_01256"/>
<dbReference type="AlphaFoldDB" id="A0A2X4UHJ8"/>
<dbReference type="Proteomes" id="UP000249091">
    <property type="component" value="Chromosome 1"/>
</dbReference>
<gene>
    <name evidence="1" type="ORF">NCTC10994_04152</name>
</gene>
<accession>A0A2X4UHJ8</accession>